<dbReference type="AlphaFoldDB" id="A0A4P2VH42"/>
<proteinExistence type="predicted"/>
<evidence type="ECO:0008006" key="4">
    <source>
        <dbReference type="Google" id="ProtNLM"/>
    </source>
</evidence>
<reference evidence="2 3" key="1">
    <citation type="submission" date="2018-12" db="EMBL/GenBank/DDBJ databases">
        <title>Rubrispira sanarue gen. nov., sp., nov., a member of the order Silvanigrellales, isolated from a brackish lake in Hamamatsu Japan.</title>
        <authorList>
            <person name="Maejima Y."/>
            <person name="Iino T."/>
            <person name="Muraguchi Y."/>
            <person name="Fukuda K."/>
            <person name="Nojiri H."/>
            <person name="Ohkuma M."/>
            <person name="Moriuchi R."/>
            <person name="Dohra H."/>
            <person name="Kimbara K."/>
            <person name="Shintani M."/>
        </authorList>
    </citation>
    <scope>NUCLEOTIDE SEQUENCE [LARGE SCALE GENOMIC DNA]</scope>
    <source>
        <strain evidence="2 3">RF1110005</strain>
    </source>
</reference>
<name>A0A4P2VH42_FLUSA</name>
<gene>
    <name evidence="2" type="ORF">JCM31447_04130</name>
</gene>
<protein>
    <recommendedName>
        <fullName evidence="4">Lipoprotein</fullName>
    </recommendedName>
</protein>
<dbReference type="Proteomes" id="UP000291236">
    <property type="component" value="Chromosome"/>
</dbReference>
<feature type="chain" id="PRO_5020666083" description="Lipoprotein" evidence="1">
    <location>
        <begin position="25"/>
        <end position="152"/>
    </location>
</feature>
<evidence type="ECO:0000256" key="1">
    <source>
        <dbReference type="SAM" id="SignalP"/>
    </source>
</evidence>
<sequence>MTQVKIIKSCLGFLGLALSFSTFANCPQSTEVKVQSDGSHYAQTSEGLWLQIEDEQTYKSHNGVIEHPIYEFYVIAANHSHLDVYNKMICIYNIENSNFIKLVSPTNKKYSLATENNNWTTSNSELGKRAGCFSHHSDDRLKLACHFHVQPE</sequence>
<accession>A0A4P2VH42</accession>
<dbReference type="EMBL" id="AP019368">
    <property type="protein sequence ID" value="BBH51981.1"/>
    <property type="molecule type" value="Genomic_DNA"/>
</dbReference>
<keyword evidence="1" id="KW-0732">Signal</keyword>
<evidence type="ECO:0000313" key="3">
    <source>
        <dbReference type="Proteomes" id="UP000291236"/>
    </source>
</evidence>
<dbReference type="RefSeq" id="WP_130606029.1">
    <property type="nucleotide sequence ID" value="NZ_AP019368.1"/>
</dbReference>
<keyword evidence="3" id="KW-1185">Reference proteome</keyword>
<dbReference type="KEGG" id="sbf:JCM31447_04130"/>
<evidence type="ECO:0000313" key="2">
    <source>
        <dbReference type="EMBL" id="BBH51981.1"/>
    </source>
</evidence>
<organism evidence="2 3">
    <name type="scientific">Fluviispira sanaruensis</name>
    <dbReference type="NCBI Taxonomy" id="2493639"/>
    <lineage>
        <taxon>Bacteria</taxon>
        <taxon>Pseudomonadati</taxon>
        <taxon>Bdellovibrionota</taxon>
        <taxon>Oligoflexia</taxon>
        <taxon>Silvanigrellales</taxon>
        <taxon>Silvanigrellaceae</taxon>
        <taxon>Fluviispira</taxon>
    </lineage>
</organism>
<feature type="signal peptide" evidence="1">
    <location>
        <begin position="1"/>
        <end position="24"/>
    </location>
</feature>